<feature type="signal peptide" evidence="2">
    <location>
        <begin position="1"/>
        <end position="26"/>
    </location>
</feature>
<keyword evidence="3" id="KW-1185">Reference proteome</keyword>
<dbReference type="InterPro" id="IPR036846">
    <property type="entry name" value="GM2-AP_sf"/>
</dbReference>
<evidence type="ECO:0000313" key="4">
    <source>
        <dbReference type="RefSeq" id="XP_026290037.1"/>
    </source>
</evidence>
<organism evidence="3 4">
    <name type="scientific">Frankliniella occidentalis</name>
    <name type="common">Western flower thrips</name>
    <name type="synonym">Euthrips occidentalis</name>
    <dbReference type="NCBI Taxonomy" id="133901"/>
    <lineage>
        <taxon>Eukaryota</taxon>
        <taxon>Metazoa</taxon>
        <taxon>Ecdysozoa</taxon>
        <taxon>Arthropoda</taxon>
        <taxon>Hexapoda</taxon>
        <taxon>Insecta</taxon>
        <taxon>Pterygota</taxon>
        <taxon>Neoptera</taxon>
        <taxon>Paraneoptera</taxon>
        <taxon>Thysanoptera</taxon>
        <taxon>Terebrantia</taxon>
        <taxon>Thripoidea</taxon>
        <taxon>Thripidae</taxon>
        <taxon>Frankliniella</taxon>
    </lineage>
</organism>
<protein>
    <submittedName>
        <fullName evidence="4">Uncharacterized protein LOC113214781</fullName>
    </submittedName>
</protein>
<evidence type="ECO:0000256" key="2">
    <source>
        <dbReference type="SAM" id="SignalP"/>
    </source>
</evidence>
<keyword evidence="1 2" id="KW-0732">Signal</keyword>
<dbReference type="OrthoDB" id="7716214at2759"/>
<evidence type="ECO:0000256" key="1">
    <source>
        <dbReference type="ARBA" id="ARBA00022729"/>
    </source>
</evidence>
<dbReference type="Gene3D" id="2.70.220.10">
    <property type="entry name" value="Ganglioside GM2 activator"/>
    <property type="match status" value="1"/>
</dbReference>
<dbReference type="AlphaFoldDB" id="A0A6J1TB47"/>
<proteinExistence type="predicted"/>
<dbReference type="Proteomes" id="UP000504606">
    <property type="component" value="Unplaced"/>
</dbReference>
<evidence type="ECO:0000313" key="3">
    <source>
        <dbReference type="Proteomes" id="UP000504606"/>
    </source>
</evidence>
<reference evidence="4" key="1">
    <citation type="submission" date="2025-08" db="UniProtKB">
        <authorList>
            <consortium name="RefSeq"/>
        </authorList>
    </citation>
    <scope>IDENTIFICATION</scope>
    <source>
        <tissue evidence="4">Whole organism</tissue>
    </source>
</reference>
<gene>
    <name evidence="4" type="primary">LOC113214781</name>
</gene>
<name>A0A6J1TB47_FRAOC</name>
<dbReference type="KEGG" id="foc:113214781"/>
<sequence>MRPRRAPLRACFILIVLCDVWLVGDAAGSSKRNKSPLVLYMLDGSACNQGANAVSWSKVWFSPKGSSRLCNADFGLSRPAKSLRRIAFKIVRCSDSTISYNTCEYFDTWKFEVSPCTLMRASKMPWTPWVTSITPSIYCPIKAGNYSFRDAGVSPEALAQFGIPLDNVIWIVTLTLFDNDAREYACVNYTLEFKRSRQ</sequence>
<dbReference type="RefSeq" id="XP_026290037.1">
    <property type="nucleotide sequence ID" value="XM_026434252.2"/>
</dbReference>
<feature type="chain" id="PRO_5026864029" evidence="2">
    <location>
        <begin position="27"/>
        <end position="198"/>
    </location>
</feature>
<dbReference type="GeneID" id="113214781"/>
<accession>A0A6J1TB47</accession>